<accession>A0A6J4U587</accession>
<dbReference type="AlphaFoldDB" id="A0A6J4U587"/>
<evidence type="ECO:0000256" key="1">
    <source>
        <dbReference type="SAM" id="MobiDB-lite"/>
    </source>
</evidence>
<evidence type="ECO:0000313" key="2">
    <source>
        <dbReference type="EMBL" id="CAA9541329.1"/>
    </source>
</evidence>
<organism evidence="2">
    <name type="scientific">uncultured Thermomicrobiales bacterium</name>
    <dbReference type="NCBI Taxonomy" id="1645740"/>
    <lineage>
        <taxon>Bacteria</taxon>
        <taxon>Pseudomonadati</taxon>
        <taxon>Thermomicrobiota</taxon>
        <taxon>Thermomicrobia</taxon>
        <taxon>Thermomicrobiales</taxon>
        <taxon>environmental samples</taxon>
    </lineage>
</organism>
<feature type="region of interest" description="Disordered" evidence="1">
    <location>
        <begin position="266"/>
        <end position="288"/>
    </location>
</feature>
<name>A0A6J4U587_9BACT</name>
<gene>
    <name evidence="2" type="ORF">AVDCRST_MAG73-1961</name>
</gene>
<dbReference type="EMBL" id="CADCWE010000122">
    <property type="protein sequence ID" value="CAA9541329.1"/>
    <property type="molecule type" value="Genomic_DNA"/>
</dbReference>
<proteinExistence type="predicted"/>
<protein>
    <submittedName>
        <fullName evidence="2">Uncharacterized protein</fullName>
    </submittedName>
</protein>
<sequence>MAPTATCRLFVYLARQAPVAVVLRRGPSAWARLSLWQTGTDTFAHGQWTKARIYERRSDLSADGSLFVCFARKSGGRAEADHDTWVAVSRPPWFAALALWFVGGTYCAGGFFPDPRSLWLGFAADPPDQGLLPAWLSTADPATGYTDRTPNWPERTVWLNRLRRDGWTVAAGVAPETWRRPDPTGTRTLAMTLRSDSAFATHGGPHVVEYAVESAPGGERVSLGRADWADWDQRGRLVVARGGQLLHLEPSGSWQEIANFNDQVPDPAPAPETARIWPEPTAPAATGG</sequence>
<reference evidence="2" key="1">
    <citation type="submission" date="2020-02" db="EMBL/GenBank/DDBJ databases">
        <authorList>
            <person name="Meier V. D."/>
        </authorList>
    </citation>
    <scope>NUCLEOTIDE SEQUENCE</scope>
    <source>
        <strain evidence="2">AVDCRST_MAG73</strain>
    </source>
</reference>